<protein>
    <recommendedName>
        <fullName evidence="2">DUF2292 domain-containing protein</fullName>
    </recommendedName>
</protein>
<dbReference type="EMBL" id="KF796606">
    <property type="protein sequence ID" value="AHN97975.1"/>
    <property type="molecule type" value="Genomic_DNA"/>
</dbReference>
<organism evidence="1">
    <name type="scientific">uncultured bacterium lac160</name>
    <dbReference type="NCBI Taxonomy" id="1447241"/>
    <lineage>
        <taxon>Bacteria</taxon>
        <taxon>environmental samples</taxon>
    </lineage>
</organism>
<reference evidence="1" key="1">
    <citation type="submission" date="2013-10" db="EMBL/GenBank/DDBJ databases">
        <title>Functional metagenomics reveals novel beta-galactosidases not predictable from gene sequences.</title>
        <authorList>
            <person name="Cheng J."/>
            <person name="Engel K."/>
            <person name="Romantsov T."/>
            <person name="Neufeld J.D."/>
            <person name="Rose D.R."/>
            <person name="Charles T.C."/>
        </authorList>
    </citation>
    <scope>NUCLEOTIDE SEQUENCE</scope>
</reference>
<dbReference type="Pfam" id="PF10055">
    <property type="entry name" value="DUF2292"/>
    <property type="match status" value="1"/>
</dbReference>
<evidence type="ECO:0000313" key="1">
    <source>
        <dbReference type="EMBL" id="AHN97975.1"/>
    </source>
</evidence>
<dbReference type="AlphaFoldDB" id="X2LBQ2"/>
<sequence length="70" mass="8036">MAINHSIPTGLDAGHDTSLPLPPQLLRELRQALRTIRYGAIEIVIHEGRVVQLELREKLRFEPDGSERRR</sequence>
<dbReference type="InterPro" id="IPR018743">
    <property type="entry name" value="DUF2292"/>
</dbReference>
<evidence type="ECO:0008006" key="2">
    <source>
        <dbReference type="Google" id="ProtNLM"/>
    </source>
</evidence>
<proteinExistence type="predicted"/>
<name>X2LBQ2_9BACT</name>
<accession>X2LBQ2</accession>